<dbReference type="Proteomes" id="UP001479436">
    <property type="component" value="Unassembled WGS sequence"/>
</dbReference>
<keyword evidence="3" id="KW-1185">Reference proteome</keyword>
<feature type="transmembrane region" description="Helical" evidence="1">
    <location>
        <begin position="219"/>
        <end position="241"/>
    </location>
</feature>
<evidence type="ECO:0000313" key="3">
    <source>
        <dbReference type="Proteomes" id="UP001479436"/>
    </source>
</evidence>
<feature type="transmembrane region" description="Helical" evidence="1">
    <location>
        <begin position="81"/>
        <end position="97"/>
    </location>
</feature>
<name>A0ABR2VPA2_9FUNG</name>
<gene>
    <name evidence="2" type="ORF">K7432_014636</name>
</gene>
<keyword evidence="1" id="KW-1133">Transmembrane helix</keyword>
<evidence type="ECO:0000256" key="1">
    <source>
        <dbReference type="SAM" id="Phobius"/>
    </source>
</evidence>
<keyword evidence="1" id="KW-0812">Transmembrane</keyword>
<keyword evidence="1" id="KW-0472">Membrane</keyword>
<feature type="transmembrane region" description="Helical" evidence="1">
    <location>
        <begin position="197"/>
        <end position="213"/>
    </location>
</feature>
<feature type="transmembrane region" description="Helical" evidence="1">
    <location>
        <begin position="133"/>
        <end position="152"/>
    </location>
</feature>
<comment type="caution">
    <text evidence="2">The sequence shown here is derived from an EMBL/GenBank/DDBJ whole genome shotgun (WGS) entry which is preliminary data.</text>
</comment>
<accession>A0ABR2VPA2</accession>
<reference evidence="2 3" key="1">
    <citation type="submission" date="2023-04" db="EMBL/GenBank/DDBJ databases">
        <title>Genome of Basidiobolus ranarum AG-B5.</title>
        <authorList>
            <person name="Stajich J.E."/>
            <person name="Carter-House D."/>
            <person name="Gryganskyi A."/>
        </authorList>
    </citation>
    <scope>NUCLEOTIDE SEQUENCE [LARGE SCALE GENOMIC DNA]</scope>
    <source>
        <strain evidence="2 3">AG-B5</strain>
    </source>
</reference>
<sequence length="260" mass="30243">MPRFVLMLKLGNLFSLSALMSLSFYLIVWDKEVVDEWFRHPNYFMPASFTNMIIPFAFFFFILFILAQFRPEFDKLVDNGIDIWFTLSNLFAISWLVCLKFRWFYFFEISMFGILISGSKLHQNLGFYRFQDWLSYSTVYLPFTMLSAWSAVNIVVTTFVVFFDLNHGEYEYSKQLSTGAMLIFTLLGLYQSEHKGHIVYGLVIGWSLFGIAIEQSSTPHLNILGLICCGVVLSSVGRIYFHRIITHLGIGSVEEHQRLL</sequence>
<evidence type="ECO:0008006" key="4">
    <source>
        <dbReference type="Google" id="ProtNLM"/>
    </source>
</evidence>
<proteinExistence type="predicted"/>
<feature type="transmembrane region" description="Helical" evidence="1">
    <location>
        <begin position="49"/>
        <end position="69"/>
    </location>
</feature>
<evidence type="ECO:0000313" key="2">
    <source>
        <dbReference type="EMBL" id="KAK9687827.1"/>
    </source>
</evidence>
<feature type="transmembrane region" description="Helical" evidence="1">
    <location>
        <begin position="12"/>
        <end position="29"/>
    </location>
</feature>
<protein>
    <recommendedName>
        <fullName evidence="4">Peptidase S54 rhomboid domain-containing protein</fullName>
    </recommendedName>
</protein>
<organism evidence="2 3">
    <name type="scientific">Basidiobolus ranarum</name>
    <dbReference type="NCBI Taxonomy" id="34480"/>
    <lineage>
        <taxon>Eukaryota</taxon>
        <taxon>Fungi</taxon>
        <taxon>Fungi incertae sedis</taxon>
        <taxon>Zoopagomycota</taxon>
        <taxon>Entomophthoromycotina</taxon>
        <taxon>Basidiobolomycetes</taxon>
        <taxon>Basidiobolales</taxon>
        <taxon>Basidiobolaceae</taxon>
        <taxon>Basidiobolus</taxon>
    </lineage>
</organism>
<dbReference type="EMBL" id="JASJQH010008594">
    <property type="protein sequence ID" value="KAK9687827.1"/>
    <property type="molecule type" value="Genomic_DNA"/>
</dbReference>